<reference evidence="2" key="1">
    <citation type="submission" date="2018-01" db="EMBL/GenBank/DDBJ databases">
        <title>An insight into the sialome of Amazonian anophelines.</title>
        <authorList>
            <person name="Ribeiro J.M."/>
            <person name="Scarpassa V."/>
            <person name="Calvo E."/>
        </authorList>
    </citation>
    <scope>NUCLEOTIDE SEQUENCE</scope>
    <source>
        <tissue evidence="2">Salivary glands</tissue>
    </source>
</reference>
<protein>
    <submittedName>
        <fullName evidence="2">Putative secreted protein</fullName>
    </submittedName>
</protein>
<feature type="signal peptide" evidence="1">
    <location>
        <begin position="1"/>
        <end position="22"/>
    </location>
</feature>
<accession>A0A2M4CBY1</accession>
<feature type="chain" id="PRO_5014954194" evidence="1">
    <location>
        <begin position="23"/>
        <end position="78"/>
    </location>
</feature>
<name>A0A2M4CBY1_9DIPT</name>
<evidence type="ECO:0000256" key="1">
    <source>
        <dbReference type="SAM" id="SignalP"/>
    </source>
</evidence>
<organism evidence="2">
    <name type="scientific">Anopheles marajoara</name>
    <dbReference type="NCBI Taxonomy" id="58244"/>
    <lineage>
        <taxon>Eukaryota</taxon>
        <taxon>Metazoa</taxon>
        <taxon>Ecdysozoa</taxon>
        <taxon>Arthropoda</taxon>
        <taxon>Hexapoda</taxon>
        <taxon>Insecta</taxon>
        <taxon>Pterygota</taxon>
        <taxon>Neoptera</taxon>
        <taxon>Endopterygota</taxon>
        <taxon>Diptera</taxon>
        <taxon>Nematocera</taxon>
        <taxon>Culicoidea</taxon>
        <taxon>Culicidae</taxon>
        <taxon>Anophelinae</taxon>
        <taxon>Anopheles</taxon>
    </lineage>
</organism>
<dbReference type="AlphaFoldDB" id="A0A2M4CBY1"/>
<keyword evidence="1" id="KW-0732">Signal</keyword>
<dbReference type="EMBL" id="GGFJ01013702">
    <property type="protein sequence ID" value="MBW62843.1"/>
    <property type="molecule type" value="Transcribed_RNA"/>
</dbReference>
<evidence type="ECO:0000313" key="2">
    <source>
        <dbReference type="EMBL" id="MBW62843.1"/>
    </source>
</evidence>
<sequence>MGRCRWVCMRVIVALCVVVLKADLPLSYPTPGGCPTQSFNRPGKKKILSRILCVLGMRGVCYCRDIRVIYMFSMTICY</sequence>
<proteinExistence type="predicted"/>